<dbReference type="RefSeq" id="WP_127728988.1">
    <property type="nucleotide sequence ID" value="NZ_SACP01000009.1"/>
</dbReference>
<dbReference type="AlphaFoldDB" id="A0A437P8B8"/>
<keyword evidence="1" id="KW-0732">Signal</keyword>
<comment type="caution">
    <text evidence="2">The sequence shown here is derived from an EMBL/GenBank/DDBJ whole genome shotgun (WGS) entry which is preliminary data.</text>
</comment>
<name>A0A437P8B8_9HYPH</name>
<protein>
    <recommendedName>
        <fullName evidence="4">DUF1795 domain-containing protein</fullName>
    </recommendedName>
</protein>
<dbReference type="OrthoDB" id="8450291at2"/>
<organism evidence="2 3">
    <name type="scientific">Methylobacterium oryzihabitans</name>
    <dbReference type="NCBI Taxonomy" id="2499852"/>
    <lineage>
        <taxon>Bacteria</taxon>
        <taxon>Pseudomonadati</taxon>
        <taxon>Pseudomonadota</taxon>
        <taxon>Alphaproteobacteria</taxon>
        <taxon>Hyphomicrobiales</taxon>
        <taxon>Methylobacteriaceae</taxon>
        <taxon>Methylobacterium</taxon>
    </lineage>
</organism>
<accession>A0A437P8B8</accession>
<feature type="chain" id="PRO_5019348231" description="DUF1795 domain-containing protein" evidence="1">
    <location>
        <begin position="22"/>
        <end position="170"/>
    </location>
</feature>
<dbReference type="EMBL" id="SACP01000009">
    <property type="protein sequence ID" value="RVU18479.1"/>
    <property type="molecule type" value="Genomic_DNA"/>
</dbReference>
<keyword evidence="3" id="KW-1185">Reference proteome</keyword>
<feature type="signal peptide" evidence="1">
    <location>
        <begin position="1"/>
        <end position="21"/>
    </location>
</feature>
<evidence type="ECO:0008006" key="4">
    <source>
        <dbReference type="Google" id="ProtNLM"/>
    </source>
</evidence>
<reference evidence="2 3" key="1">
    <citation type="submission" date="2019-01" db="EMBL/GenBank/DDBJ databases">
        <authorList>
            <person name="Chen W.-M."/>
        </authorList>
    </citation>
    <scope>NUCLEOTIDE SEQUENCE [LARGE SCALE GENOMIC DNA]</scope>
    <source>
        <strain evidence="2 3">TER-1</strain>
    </source>
</reference>
<sequence length="170" mass="18452">MHATATCLCALLVALPCSAGAVEFQNSYLRFELPAGWTCELEKTEFVCNPPHVEGQPVGAIMVLAAKIPGPDDGLGTYRRHLETRGAELGRHGIVKAPSYTTIGDALWVDATLRGAEISGYLTRYLATVKHGLAILYTFSAHETVRSEVQGAALLAVSTLQVKDTWRRER</sequence>
<evidence type="ECO:0000256" key="1">
    <source>
        <dbReference type="SAM" id="SignalP"/>
    </source>
</evidence>
<evidence type="ECO:0000313" key="3">
    <source>
        <dbReference type="Proteomes" id="UP000286997"/>
    </source>
</evidence>
<proteinExistence type="predicted"/>
<dbReference type="Proteomes" id="UP000286997">
    <property type="component" value="Unassembled WGS sequence"/>
</dbReference>
<evidence type="ECO:0000313" key="2">
    <source>
        <dbReference type="EMBL" id="RVU18479.1"/>
    </source>
</evidence>
<gene>
    <name evidence="2" type="ORF">EOE48_11390</name>
</gene>